<accession>A0ABS1S887</accession>
<proteinExistence type="predicted"/>
<dbReference type="Proteomes" id="UP000644749">
    <property type="component" value="Unassembled WGS sequence"/>
</dbReference>
<sequence>MAREPEPKRGMPRSLLYALIPLGFVLLVAWMVLSGRDSAETAGEAAVETNETVPAPVDGAPGTQETQDPIGGTTAPAN</sequence>
<name>A0ABS1S887_9RHOB</name>
<evidence type="ECO:0000256" key="1">
    <source>
        <dbReference type="SAM" id="MobiDB-lite"/>
    </source>
</evidence>
<organism evidence="3 4">
    <name type="scientific">Paracoccus aerius</name>
    <dbReference type="NCBI Taxonomy" id="1915382"/>
    <lineage>
        <taxon>Bacteria</taxon>
        <taxon>Pseudomonadati</taxon>
        <taxon>Pseudomonadota</taxon>
        <taxon>Alphaproteobacteria</taxon>
        <taxon>Rhodobacterales</taxon>
        <taxon>Paracoccaceae</taxon>
        <taxon>Paracoccus</taxon>
    </lineage>
</organism>
<comment type="caution">
    <text evidence="3">The sequence shown here is derived from an EMBL/GenBank/DDBJ whole genome shotgun (WGS) entry which is preliminary data.</text>
</comment>
<dbReference type="RefSeq" id="WP_167621717.1">
    <property type="nucleotide sequence ID" value="NZ_BNCL01000013.1"/>
</dbReference>
<reference evidence="3 4" key="1">
    <citation type="submission" date="2021-01" db="EMBL/GenBank/DDBJ databases">
        <title>011410 draft genome.</title>
        <authorList>
            <person name="Lang L."/>
        </authorList>
    </citation>
    <scope>NUCLEOTIDE SEQUENCE [LARGE SCALE GENOMIC DNA]</scope>
    <source>
        <strain evidence="3 4">KCTC 42845</strain>
    </source>
</reference>
<keyword evidence="4" id="KW-1185">Reference proteome</keyword>
<protein>
    <submittedName>
        <fullName evidence="3">Uncharacterized protein</fullName>
    </submittedName>
</protein>
<keyword evidence="2" id="KW-1133">Transmembrane helix</keyword>
<feature type="transmembrane region" description="Helical" evidence="2">
    <location>
        <begin position="15"/>
        <end position="33"/>
    </location>
</feature>
<gene>
    <name evidence="3" type="ORF">JL111_14840</name>
</gene>
<evidence type="ECO:0000256" key="2">
    <source>
        <dbReference type="SAM" id="Phobius"/>
    </source>
</evidence>
<evidence type="ECO:0000313" key="3">
    <source>
        <dbReference type="EMBL" id="MBL3674759.1"/>
    </source>
</evidence>
<dbReference type="EMBL" id="JAESHT010000013">
    <property type="protein sequence ID" value="MBL3674759.1"/>
    <property type="molecule type" value="Genomic_DNA"/>
</dbReference>
<keyword evidence="2" id="KW-0472">Membrane</keyword>
<feature type="region of interest" description="Disordered" evidence="1">
    <location>
        <begin position="38"/>
        <end position="78"/>
    </location>
</feature>
<evidence type="ECO:0000313" key="4">
    <source>
        <dbReference type="Proteomes" id="UP000644749"/>
    </source>
</evidence>
<keyword evidence="2" id="KW-0812">Transmembrane</keyword>